<dbReference type="AlphaFoldDB" id="J9EJM0"/>
<proteinExistence type="predicted"/>
<accession>J9EJM0</accession>
<reference evidence="3" key="1">
    <citation type="submission" date="2012-08" db="EMBL/GenBank/DDBJ databases">
        <title>The Genome Sequence of Wuchereria bancrofti.</title>
        <authorList>
            <person name="Nutman T.B."/>
            <person name="Fink D.L."/>
            <person name="Russ C."/>
            <person name="Young S."/>
            <person name="Zeng Q."/>
            <person name="Koehrsen M."/>
            <person name="Alvarado L."/>
            <person name="Berlin A."/>
            <person name="Chapman S.B."/>
            <person name="Chen Z."/>
            <person name="Freedman E."/>
            <person name="Gellesch M."/>
            <person name="Goldberg J."/>
            <person name="Griggs A."/>
            <person name="Gujja S."/>
            <person name="Heilman E.R."/>
            <person name="Heiman D."/>
            <person name="Hepburn T."/>
            <person name="Howarth C."/>
            <person name="Jen D."/>
            <person name="Larson L."/>
            <person name="Lewis B."/>
            <person name="Mehta T."/>
            <person name="Park D."/>
            <person name="Pearson M."/>
            <person name="Roberts A."/>
            <person name="Saif S."/>
            <person name="Shea T."/>
            <person name="Shenoy N."/>
            <person name="Sisk P."/>
            <person name="Stolte C."/>
            <person name="Sykes S."/>
            <person name="Walk T."/>
            <person name="White J."/>
            <person name="Yandava C."/>
            <person name="Haas B."/>
            <person name="Henn M.R."/>
            <person name="Nusbaum C."/>
            <person name="Birren B."/>
        </authorList>
    </citation>
    <scope>NUCLEOTIDE SEQUENCE [LARGE SCALE GENOMIC DNA]</scope>
    <source>
        <strain evidence="3">NA</strain>
    </source>
</reference>
<name>J9EJM0_WUCBA</name>
<protein>
    <submittedName>
        <fullName evidence="2">Uncharacterized protein</fullName>
    </submittedName>
</protein>
<organism evidence="2 3">
    <name type="scientific">Wuchereria bancrofti</name>
    <dbReference type="NCBI Taxonomy" id="6293"/>
    <lineage>
        <taxon>Eukaryota</taxon>
        <taxon>Metazoa</taxon>
        <taxon>Ecdysozoa</taxon>
        <taxon>Nematoda</taxon>
        <taxon>Chromadorea</taxon>
        <taxon>Rhabditida</taxon>
        <taxon>Spirurina</taxon>
        <taxon>Spiruromorpha</taxon>
        <taxon>Filarioidea</taxon>
        <taxon>Onchocercidae</taxon>
        <taxon>Wuchereria</taxon>
    </lineage>
</organism>
<comment type="caution">
    <text evidence="2">The sequence shown here is derived from an EMBL/GenBank/DDBJ whole genome shotgun (WGS) entry which is preliminary data.</text>
</comment>
<dbReference type="Proteomes" id="UP000004810">
    <property type="component" value="Unassembled WGS sequence"/>
</dbReference>
<gene>
    <name evidence="2" type="ORF">WUBG_13559</name>
</gene>
<feature type="region of interest" description="Disordered" evidence="1">
    <location>
        <begin position="1"/>
        <end position="22"/>
    </location>
</feature>
<evidence type="ECO:0000313" key="3">
    <source>
        <dbReference type="Proteomes" id="UP000004810"/>
    </source>
</evidence>
<dbReference type="EMBL" id="ADBV01010418">
    <property type="protein sequence ID" value="EJW75534.1"/>
    <property type="molecule type" value="Genomic_DNA"/>
</dbReference>
<feature type="non-terminal residue" evidence="2">
    <location>
        <position position="1"/>
    </location>
</feature>
<evidence type="ECO:0000313" key="2">
    <source>
        <dbReference type="EMBL" id="EJW75534.1"/>
    </source>
</evidence>
<evidence type="ECO:0000256" key="1">
    <source>
        <dbReference type="SAM" id="MobiDB-lite"/>
    </source>
</evidence>
<sequence length="56" mass="5643">LAQTINSNGVSIGNGIAQPSSTPPVNLQQYITAAALLSGAPNFRTDGSGDGPNDHH</sequence>